<dbReference type="AlphaFoldDB" id="A0A7I9UXK7"/>
<evidence type="ECO:0000313" key="3">
    <source>
        <dbReference type="EMBL" id="GED97888.1"/>
    </source>
</evidence>
<name>A0A7I9UXK7_9ACTN</name>
<accession>A0A7I9UXK7</accession>
<dbReference type="InterPro" id="IPR000045">
    <property type="entry name" value="Prepilin_IV_endopep_pep"/>
</dbReference>
<gene>
    <name evidence="3" type="ORF">nbrc107697_19270</name>
</gene>
<feature type="domain" description="Prepilin type IV endopeptidase peptidase" evidence="2">
    <location>
        <begin position="24"/>
        <end position="114"/>
    </location>
</feature>
<dbReference type="GO" id="GO:0004190">
    <property type="term" value="F:aspartic-type endopeptidase activity"/>
    <property type="evidence" value="ECO:0007669"/>
    <property type="project" value="InterPro"/>
</dbReference>
<evidence type="ECO:0000256" key="1">
    <source>
        <dbReference type="SAM" id="Phobius"/>
    </source>
</evidence>
<protein>
    <recommendedName>
        <fullName evidence="2">Prepilin type IV endopeptidase peptidase domain-containing protein</fullName>
    </recommendedName>
</protein>
<evidence type="ECO:0000259" key="2">
    <source>
        <dbReference type="Pfam" id="PF01478"/>
    </source>
</evidence>
<dbReference type="EMBL" id="BJOU01000001">
    <property type="protein sequence ID" value="GED97888.1"/>
    <property type="molecule type" value="Genomic_DNA"/>
</dbReference>
<reference evidence="4" key="1">
    <citation type="submission" date="2019-06" db="EMBL/GenBank/DDBJ databases">
        <title>Gordonia isolated from sludge of a wastewater treatment plant.</title>
        <authorList>
            <person name="Tamura T."/>
            <person name="Aoyama K."/>
            <person name="Kang Y."/>
            <person name="Saito S."/>
            <person name="Akiyama N."/>
            <person name="Yazawa K."/>
            <person name="Gonoi T."/>
            <person name="Mikami Y."/>
        </authorList>
    </citation>
    <scope>NUCLEOTIDE SEQUENCE [LARGE SCALE GENOMIC DNA]</scope>
    <source>
        <strain evidence="4">NBRC 107697</strain>
    </source>
</reference>
<dbReference type="Pfam" id="PF01478">
    <property type="entry name" value="Peptidase_A24"/>
    <property type="match status" value="1"/>
</dbReference>
<keyword evidence="1" id="KW-0812">Transmembrane</keyword>
<keyword evidence="1" id="KW-1133">Transmembrane helix</keyword>
<feature type="transmembrane region" description="Helical" evidence="1">
    <location>
        <begin position="46"/>
        <end position="74"/>
    </location>
</feature>
<feature type="transmembrane region" description="Helical" evidence="1">
    <location>
        <begin position="94"/>
        <end position="121"/>
    </location>
</feature>
<dbReference type="GO" id="GO:0016020">
    <property type="term" value="C:membrane"/>
    <property type="evidence" value="ECO:0007669"/>
    <property type="project" value="InterPro"/>
</dbReference>
<organism evidence="3 4">
    <name type="scientific">Gordonia crocea</name>
    <dbReference type="NCBI Taxonomy" id="589162"/>
    <lineage>
        <taxon>Bacteria</taxon>
        <taxon>Bacillati</taxon>
        <taxon>Actinomycetota</taxon>
        <taxon>Actinomycetes</taxon>
        <taxon>Mycobacteriales</taxon>
        <taxon>Gordoniaceae</taxon>
        <taxon>Gordonia</taxon>
    </lineage>
</organism>
<keyword evidence="1" id="KW-0472">Membrane</keyword>
<dbReference type="Proteomes" id="UP000444980">
    <property type="component" value="Unassembled WGS sequence"/>
</dbReference>
<evidence type="ECO:0000313" key="4">
    <source>
        <dbReference type="Proteomes" id="UP000444980"/>
    </source>
</evidence>
<keyword evidence="4" id="KW-1185">Reference proteome</keyword>
<sequence length="146" mass="14605">MCRARRPAAVDCGPQSDTLVRMGMVVALWLLALGEGDRRTGRLPTAVLWPGIAGGAAVGGTHPVVLVSGLVAVLPYAIAHLMGQVGGGDVKLAFVIGALAADPVLAAVAVVLVQVVALVGFAGSRRRRQPHGPAMCAVGAVCAVAG</sequence>
<comment type="caution">
    <text evidence="3">The sequence shown here is derived from an EMBL/GenBank/DDBJ whole genome shotgun (WGS) entry which is preliminary data.</text>
</comment>
<proteinExistence type="predicted"/>